<organism evidence="1 2">
    <name type="scientific">Ceraceosorus bombacis</name>
    <dbReference type="NCBI Taxonomy" id="401625"/>
    <lineage>
        <taxon>Eukaryota</taxon>
        <taxon>Fungi</taxon>
        <taxon>Dikarya</taxon>
        <taxon>Basidiomycota</taxon>
        <taxon>Ustilaginomycotina</taxon>
        <taxon>Exobasidiomycetes</taxon>
        <taxon>Ceraceosorales</taxon>
        <taxon>Ceraceosoraceae</taxon>
        <taxon>Ceraceosorus</taxon>
    </lineage>
</organism>
<dbReference type="EMBL" id="CCYA01000221">
    <property type="protein sequence ID" value="CEH13514.1"/>
    <property type="molecule type" value="Genomic_DNA"/>
</dbReference>
<dbReference type="Proteomes" id="UP000054845">
    <property type="component" value="Unassembled WGS sequence"/>
</dbReference>
<evidence type="ECO:0000313" key="2">
    <source>
        <dbReference type="Proteomes" id="UP000054845"/>
    </source>
</evidence>
<accession>A0A0N7L9D9</accession>
<name>A0A0N7L9D9_9BASI</name>
<dbReference type="AlphaFoldDB" id="A0A0N7L9D9"/>
<protein>
    <submittedName>
        <fullName evidence="1">Uncharacterized protein</fullName>
    </submittedName>
</protein>
<sequence>MRPLSTRLIARACRHASGGQEASTLEVMLFRVESLLRNSRVSSHVLMIPLHVVPFSKNTRC</sequence>
<keyword evidence="2" id="KW-1185">Reference proteome</keyword>
<evidence type="ECO:0000313" key="1">
    <source>
        <dbReference type="EMBL" id="CEH13514.1"/>
    </source>
</evidence>
<reference evidence="1 2" key="1">
    <citation type="submission" date="2014-09" db="EMBL/GenBank/DDBJ databases">
        <authorList>
            <person name="Magalhaes I.L.F."/>
            <person name="Oliveira U."/>
            <person name="Santos F.R."/>
            <person name="Vidigal T.H.D.A."/>
            <person name="Brescovit A.D."/>
            <person name="Santos A.J."/>
        </authorList>
    </citation>
    <scope>NUCLEOTIDE SEQUENCE [LARGE SCALE GENOMIC DNA]</scope>
</reference>
<proteinExistence type="predicted"/>